<feature type="compositionally biased region" description="Basic and acidic residues" evidence="1">
    <location>
        <begin position="98"/>
        <end position="109"/>
    </location>
</feature>
<protein>
    <recommendedName>
        <fullName evidence="4">DNA-binding protein</fullName>
    </recommendedName>
</protein>
<keyword evidence="3" id="KW-1185">Reference proteome</keyword>
<evidence type="ECO:0000313" key="2">
    <source>
        <dbReference type="EMBL" id="UUM33203.1"/>
    </source>
</evidence>
<proteinExistence type="predicted"/>
<gene>
    <name evidence="2" type="ORF">NP165_19955</name>
</gene>
<dbReference type="EMBL" id="CP102098">
    <property type="protein sequence ID" value="UUM33203.1"/>
    <property type="molecule type" value="Genomic_DNA"/>
</dbReference>
<evidence type="ECO:0000313" key="3">
    <source>
        <dbReference type="Proteomes" id="UP001058602"/>
    </source>
</evidence>
<evidence type="ECO:0000256" key="1">
    <source>
        <dbReference type="SAM" id="MobiDB-lite"/>
    </source>
</evidence>
<keyword evidence="2" id="KW-0614">Plasmid</keyword>
<reference evidence="2" key="1">
    <citation type="submission" date="2022-07" db="EMBL/GenBank/DDBJ databases">
        <title>Complete genome of Vibrio japonicus strain JCM 31412T and phylogenomic assessment of the Nereis clade of the genus Vibrio.</title>
        <authorList>
            <person name="Shlafstein M.D."/>
            <person name="Emsley S.A."/>
            <person name="Ushijima B."/>
            <person name="Videau P."/>
            <person name="Saw J.H."/>
        </authorList>
    </citation>
    <scope>NUCLEOTIDE SEQUENCE</scope>
    <source>
        <strain evidence="2">JCM 31412</strain>
        <plasmid evidence="2">p1</plasmid>
    </source>
</reference>
<dbReference type="RefSeq" id="WP_257086891.1">
    <property type="nucleotide sequence ID" value="NZ_CP102098.1"/>
</dbReference>
<dbReference type="Proteomes" id="UP001058602">
    <property type="component" value="Plasmid p1"/>
</dbReference>
<evidence type="ECO:0008006" key="4">
    <source>
        <dbReference type="Google" id="ProtNLM"/>
    </source>
</evidence>
<accession>A0ABY5LQS0</accession>
<feature type="region of interest" description="Disordered" evidence="1">
    <location>
        <begin position="63"/>
        <end position="127"/>
    </location>
</feature>
<geneLocation type="plasmid" evidence="2 3">
    <name>p1</name>
</geneLocation>
<sequence>MDADSFLKQNAPRPRSAMADYWEDIKKLRAAGCTLEQVRSFLAANGVTVSVAAISKYIKRREAEGDTIAKAETPATAETPVERQKEAAPEPASSTTEKPAKPGKFEKKQSKTFGHSAKSDGINDLLK</sequence>
<organism evidence="2 3">
    <name type="scientific">Vibrio japonicus</name>
    <dbReference type="NCBI Taxonomy" id="1824638"/>
    <lineage>
        <taxon>Bacteria</taxon>
        <taxon>Pseudomonadati</taxon>
        <taxon>Pseudomonadota</taxon>
        <taxon>Gammaproteobacteria</taxon>
        <taxon>Vibrionales</taxon>
        <taxon>Vibrionaceae</taxon>
        <taxon>Vibrio</taxon>
    </lineage>
</organism>
<name>A0ABY5LQS0_9VIBR</name>